<dbReference type="Proteomes" id="UP000499080">
    <property type="component" value="Unassembled WGS sequence"/>
</dbReference>
<evidence type="ECO:0000313" key="3">
    <source>
        <dbReference type="Proteomes" id="UP000499080"/>
    </source>
</evidence>
<dbReference type="AlphaFoldDB" id="A0A4Y2IYM5"/>
<keyword evidence="3" id="KW-1185">Reference proteome</keyword>
<organism evidence="2 3">
    <name type="scientific">Araneus ventricosus</name>
    <name type="common">Orbweaver spider</name>
    <name type="synonym">Epeira ventricosa</name>
    <dbReference type="NCBI Taxonomy" id="182803"/>
    <lineage>
        <taxon>Eukaryota</taxon>
        <taxon>Metazoa</taxon>
        <taxon>Ecdysozoa</taxon>
        <taxon>Arthropoda</taxon>
        <taxon>Chelicerata</taxon>
        <taxon>Arachnida</taxon>
        <taxon>Araneae</taxon>
        <taxon>Araneomorphae</taxon>
        <taxon>Entelegynae</taxon>
        <taxon>Araneoidea</taxon>
        <taxon>Araneidae</taxon>
        <taxon>Araneus</taxon>
    </lineage>
</organism>
<dbReference type="EMBL" id="BGPR01003005">
    <property type="protein sequence ID" value="GBM82339.1"/>
    <property type="molecule type" value="Genomic_DNA"/>
</dbReference>
<accession>A0A4Y2IYM5</accession>
<protein>
    <submittedName>
        <fullName evidence="2">Uncharacterized protein</fullName>
    </submittedName>
</protein>
<evidence type="ECO:0000313" key="2">
    <source>
        <dbReference type="EMBL" id="GBM82339.1"/>
    </source>
</evidence>
<proteinExistence type="predicted"/>
<comment type="caution">
    <text evidence="2">The sequence shown here is derived from an EMBL/GenBank/DDBJ whole genome shotgun (WGS) entry which is preliminary data.</text>
</comment>
<evidence type="ECO:0000256" key="1">
    <source>
        <dbReference type="SAM" id="MobiDB-lite"/>
    </source>
</evidence>
<feature type="compositionally biased region" description="Basic residues" evidence="1">
    <location>
        <begin position="44"/>
        <end position="57"/>
    </location>
</feature>
<dbReference type="OrthoDB" id="6510087at2759"/>
<name>A0A4Y2IYM5_ARAVE</name>
<feature type="region of interest" description="Disordered" evidence="1">
    <location>
        <begin position="29"/>
        <end position="60"/>
    </location>
</feature>
<sequence length="248" mass="27822">MYHPSNGSPRTDNTWGYFAVHEKHEANTAATASHGELPLLPSRERKKAINSKRGKNGRRQDTRNVAIPVVDDIRFLGGIFDRKLTFLPHILHLRKKCERSLTILKAPSKTSWGADRTSLLRIYQAVVLSRIDYGCMVCGSARATVLRRLDTIHHSAFKDLLWSIPYLSSGEPLAQAKESKEDKRARILAAKRDQTSLGDGSLSREDFLKYSFKTNKIGDDYDSDSLLKVHPSEDAMSTSEVDEPPLSS</sequence>
<reference evidence="2 3" key="1">
    <citation type="journal article" date="2019" name="Sci. Rep.">
        <title>Orb-weaving spider Araneus ventricosus genome elucidates the spidroin gene catalogue.</title>
        <authorList>
            <person name="Kono N."/>
            <person name="Nakamura H."/>
            <person name="Ohtoshi R."/>
            <person name="Moran D.A.P."/>
            <person name="Shinohara A."/>
            <person name="Yoshida Y."/>
            <person name="Fujiwara M."/>
            <person name="Mori M."/>
            <person name="Tomita M."/>
            <person name="Arakawa K."/>
        </authorList>
    </citation>
    <scope>NUCLEOTIDE SEQUENCE [LARGE SCALE GENOMIC DNA]</scope>
</reference>
<gene>
    <name evidence="2" type="ORF">AVEN_54772_1</name>
</gene>